<protein>
    <submittedName>
        <fullName evidence="1">Uncharacterized protein</fullName>
    </submittedName>
</protein>
<name>A0A0A6P2T6_9GAMM</name>
<accession>A0A0A6P2T6</accession>
<keyword evidence="2" id="KW-1185">Reference proteome</keyword>
<proteinExistence type="predicted"/>
<reference evidence="1 2" key="1">
    <citation type="journal article" date="2016" name="Front. Microbiol.">
        <title>Single-Cell (Meta-)Genomics of a Dimorphic Candidatus Thiomargarita nelsonii Reveals Genomic Plasticity.</title>
        <authorList>
            <person name="Flood B.E."/>
            <person name="Fliss P."/>
            <person name="Jones D.S."/>
            <person name="Dick G.J."/>
            <person name="Jain S."/>
            <person name="Kaster A.K."/>
            <person name="Winkel M."/>
            <person name="Mussmann M."/>
            <person name="Bailey J."/>
        </authorList>
    </citation>
    <scope>NUCLEOTIDE SEQUENCE [LARGE SCALE GENOMIC DNA]</scope>
    <source>
        <strain evidence="1">Hydrate Ridge</strain>
    </source>
</reference>
<dbReference type="EMBL" id="JSZA02000239">
    <property type="protein sequence ID" value="KHD05078.1"/>
    <property type="molecule type" value="Genomic_DNA"/>
</dbReference>
<organism evidence="1 2">
    <name type="scientific">Candidatus Thiomargarita nelsonii</name>
    <dbReference type="NCBI Taxonomy" id="1003181"/>
    <lineage>
        <taxon>Bacteria</taxon>
        <taxon>Pseudomonadati</taxon>
        <taxon>Pseudomonadota</taxon>
        <taxon>Gammaproteobacteria</taxon>
        <taxon>Thiotrichales</taxon>
        <taxon>Thiotrichaceae</taxon>
        <taxon>Thiomargarita</taxon>
    </lineage>
</organism>
<dbReference type="AlphaFoldDB" id="A0A0A6P2T6"/>
<sequence length="136" mass="15395">MCLNSFSKRIVNKLLSVYPKWEKFVDITDDGLLEVCVPAPKASNAGVMCIFTTVDDDLWIRFSHPYMCYSLDDEEEMIYIVNALITDQALFIVIMNGDEWVSTTLIPSGTKPTIEKGQKVKVISWHGNLDILDCLT</sequence>
<comment type="caution">
    <text evidence="1">The sequence shown here is derived from an EMBL/GenBank/DDBJ whole genome shotgun (WGS) entry which is preliminary data.</text>
</comment>
<evidence type="ECO:0000313" key="1">
    <source>
        <dbReference type="EMBL" id="KHD05078.1"/>
    </source>
</evidence>
<gene>
    <name evidence="1" type="ORF">PN36_31075</name>
</gene>
<evidence type="ECO:0000313" key="2">
    <source>
        <dbReference type="Proteomes" id="UP000030428"/>
    </source>
</evidence>
<dbReference type="Proteomes" id="UP000030428">
    <property type="component" value="Unassembled WGS sequence"/>
</dbReference>